<protein>
    <submittedName>
        <fullName evidence="2">Uncharacterized protein</fullName>
    </submittedName>
</protein>
<gene>
    <name evidence="2" type="ORF">FRACA_440031</name>
</gene>
<name>A0A2I2KXE8_9ACTN</name>
<accession>A0A2I2KXE8</accession>
<proteinExistence type="predicted"/>
<dbReference type="AlphaFoldDB" id="A0A2I2KXE8"/>
<evidence type="ECO:0000256" key="1">
    <source>
        <dbReference type="SAM" id="MobiDB-lite"/>
    </source>
</evidence>
<dbReference type="Proteomes" id="UP000234331">
    <property type="component" value="Unassembled WGS sequence"/>
</dbReference>
<feature type="compositionally biased region" description="Basic and acidic residues" evidence="1">
    <location>
        <begin position="58"/>
        <end position="68"/>
    </location>
</feature>
<feature type="region of interest" description="Disordered" evidence="1">
    <location>
        <begin position="47"/>
        <end position="103"/>
    </location>
</feature>
<keyword evidence="3" id="KW-1185">Reference proteome</keyword>
<evidence type="ECO:0000313" key="3">
    <source>
        <dbReference type="Proteomes" id="UP000234331"/>
    </source>
</evidence>
<organism evidence="2 3">
    <name type="scientific">Frankia canadensis</name>
    <dbReference type="NCBI Taxonomy" id="1836972"/>
    <lineage>
        <taxon>Bacteria</taxon>
        <taxon>Bacillati</taxon>
        <taxon>Actinomycetota</taxon>
        <taxon>Actinomycetes</taxon>
        <taxon>Frankiales</taxon>
        <taxon>Frankiaceae</taxon>
        <taxon>Frankia</taxon>
    </lineage>
</organism>
<evidence type="ECO:0000313" key="2">
    <source>
        <dbReference type="EMBL" id="SNQ50334.1"/>
    </source>
</evidence>
<dbReference type="EMBL" id="FZMO01000379">
    <property type="protein sequence ID" value="SNQ50334.1"/>
    <property type="molecule type" value="Genomic_DNA"/>
</dbReference>
<sequence length="103" mass="10758">MTRGSCLAHPGWDGLSPAAGGRAGGAGVYQAVTFECLAAASRDSVSAVSQRPVSHIRGRTDREPRVRDTASLSPARTFPPAGSTPAMRLTGSWPWRSRPQGVA</sequence>
<reference evidence="2 3" key="1">
    <citation type="submission" date="2017-06" db="EMBL/GenBank/DDBJ databases">
        <authorList>
            <person name="Kim H.J."/>
            <person name="Triplett B.A."/>
        </authorList>
    </citation>
    <scope>NUCLEOTIDE SEQUENCE [LARGE SCALE GENOMIC DNA]</scope>
    <source>
        <strain evidence="2">FRACA_ARgP5</strain>
    </source>
</reference>